<evidence type="ECO:0000256" key="6">
    <source>
        <dbReference type="ARBA" id="ARBA00022989"/>
    </source>
</evidence>
<evidence type="ECO:0000256" key="4">
    <source>
        <dbReference type="ARBA" id="ARBA00022692"/>
    </source>
</evidence>
<dbReference type="GO" id="GO:0045047">
    <property type="term" value="P:protein targeting to ER"/>
    <property type="evidence" value="ECO:0007669"/>
    <property type="project" value="TreeGrafter"/>
</dbReference>
<protein>
    <recommendedName>
        <fullName evidence="3">Signal peptidase complex subunit 1</fullName>
    </recommendedName>
</protein>
<keyword evidence="6 9" id="KW-1133">Transmembrane helix</keyword>
<evidence type="ECO:0000256" key="8">
    <source>
        <dbReference type="ARBA" id="ARBA00045204"/>
    </source>
</evidence>
<gene>
    <name evidence="10" type="ORF">KI688_001582</name>
</gene>
<evidence type="ECO:0000313" key="10">
    <source>
        <dbReference type="EMBL" id="KAG9066358.1"/>
    </source>
</evidence>
<evidence type="ECO:0000313" key="11">
    <source>
        <dbReference type="Proteomes" id="UP000707451"/>
    </source>
</evidence>
<keyword evidence="5" id="KW-0256">Endoplasmic reticulum</keyword>
<keyword evidence="7 9" id="KW-0472">Membrane</keyword>
<dbReference type="GO" id="GO:0006465">
    <property type="term" value="P:signal peptide processing"/>
    <property type="evidence" value="ECO:0007669"/>
    <property type="project" value="InterPro"/>
</dbReference>
<evidence type="ECO:0000256" key="2">
    <source>
        <dbReference type="ARBA" id="ARBA00005245"/>
    </source>
</evidence>
<keyword evidence="4 9" id="KW-0812">Transmembrane</keyword>
<feature type="transmembrane region" description="Helical" evidence="9">
    <location>
        <begin position="43"/>
        <end position="64"/>
    </location>
</feature>
<comment type="subcellular location">
    <subcellularLocation>
        <location evidence="1">Endoplasmic reticulum membrane</location>
        <topology evidence="1">Multi-pass membrane protein</topology>
    </subcellularLocation>
</comment>
<comment type="similarity">
    <text evidence="2">Belongs to the SPCS1 family.</text>
</comment>
<sequence>MFEFHIDFQGQHLAEQVTQGVISFFGVIAFLVGLIAQDIRLSMYIFAAGVVVAAFSVIPAWPYLRKSPIKWLPSREKLAAAAAAAAASKQESSPSDLKDKKTA</sequence>
<evidence type="ECO:0000256" key="1">
    <source>
        <dbReference type="ARBA" id="ARBA00004477"/>
    </source>
</evidence>
<dbReference type="Proteomes" id="UP000707451">
    <property type="component" value="Unassembled WGS sequence"/>
</dbReference>
<comment type="function">
    <text evidence="8">Component of the signal peptidase complex (SPC) which catalyzes the cleavage of N-terminal signal sequences from nascent proteins as they are translocated into the lumen of the endoplasmic reticulum. Dispensable for SPC enzymatic activity.</text>
</comment>
<organism evidence="10 11">
    <name type="scientific">Linnemannia hyalina</name>
    <dbReference type="NCBI Taxonomy" id="64524"/>
    <lineage>
        <taxon>Eukaryota</taxon>
        <taxon>Fungi</taxon>
        <taxon>Fungi incertae sedis</taxon>
        <taxon>Mucoromycota</taxon>
        <taxon>Mortierellomycotina</taxon>
        <taxon>Mortierellomycetes</taxon>
        <taxon>Mortierellales</taxon>
        <taxon>Mortierellaceae</taxon>
        <taxon>Linnemannia</taxon>
    </lineage>
</organism>
<evidence type="ECO:0000256" key="7">
    <source>
        <dbReference type="ARBA" id="ARBA00023136"/>
    </source>
</evidence>
<dbReference type="AlphaFoldDB" id="A0A9P7XUB4"/>
<dbReference type="GO" id="GO:0005787">
    <property type="term" value="C:signal peptidase complex"/>
    <property type="evidence" value="ECO:0007669"/>
    <property type="project" value="InterPro"/>
</dbReference>
<dbReference type="PANTHER" id="PTHR13202:SF0">
    <property type="entry name" value="SIGNAL PEPTIDASE COMPLEX SUBUNIT 1"/>
    <property type="match status" value="1"/>
</dbReference>
<keyword evidence="11" id="KW-1185">Reference proteome</keyword>
<feature type="transmembrane region" description="Helical" evidence="9">
    <location>
        <begin position="17"/>
        <end position="36"/>
    </location>
</feature>
<dbReference type="OrthoDB" id="263893at2759"/>
<evidence type="ECO:0000256" key="9">
    <source>
        <dbReference type="SAM" id="Phobius"/>
    </source>
</evidence>
<reference evidence="10" key="1">
    <citation type="submission" date="2021-06" db="EMBL/GenBank/DDBJ databases">
        <title>Genome Sequence of Mortierella hyaline Strain SCG-10, a Cold-Adapted, Nitrate-Reducing Fungus Isolated from Soil in Minnesota, USA.</title>
        <authorList>
            <person name="Aldossari N."/>
        </authorList>
    </citation>
    <scope>NUCLEOTIDE SEQUENCE</scope>
    <source>
        <strain evidence="10">SCG-10</strain>
    </source>
</reference>
<proteinExistence type="inferred from homology"/>
<comment type="caution">
    <text evidence="10">The sequence shown here is derived from an EMBL/GenBank/DDBJ whole genome shotgun (WGS) entry which is preliminary data.</text>
</comment>
<dbReference type="Pfam" id="PF06645">
    <property type="entry name" value="SPC12"/>
    <property type="match status" value="1"/>
</dbReference>
<dbReference type="InterPro" id="IPR009542">
    <property type="entry name" value="Spc1/SPCS1"/>
</dbReference>
<accession>A0A9P7XUB4</accession>
<evidence type="ECO:0000256" key="3">
    <source>
        <dbReference type="ARBA" id="ARBA00017059"/>
    </source>
</evidence>
<name>A0A9P7XUB4_9FUNG</name>
<dbReference type="EMBL" id="JAHRHY010000010">
    <property type="protein sequence ID" value="KAG9066358.1"/>
    <property type="molecule type" value="Genomic_DNA"/>
</dbReference>
<dbReference type="PANTHER" id="PTHR13202">
    <property type="entry name" value="MICROSOMAL SIGNAL PEPTIDASE 12 KDA SUBUNIT"/>
    <property type="match status" value="1"/>
</dbReference>
<evidence type="ECO:0000256" key="5">
    <source>
        <dbReference type="ARBA" id="ARBA00022824"/>
    </source>
</evidence>